<dbReference type="EMBL" id="JAIPME010000002">
    <property type="protein sequence ID" value="MBZ2386614.1"/>
    <property type="molecule type" value="Genomic_DNA"/>
</dbReference>
<keyword evidence="5" id="KW-0456">Lyase</keyword>
<dbReference type="SUPFAM" id="SSF51621">
    <property type="entry name" value="Phosphoenolpyruvate/pyruvate domain"/>
    <property type="match status" value="1"/>
</dbReference>
<evidence type="ECO:0000259" key="4">
    <source>
        <dbReference type="Pfam" id="PF03328"/>
    </source>
</evidence>
<dbReference type="RefSeq" id="WP_223418846.1">
    <property type="nucleotide sequence ID" value="NZ_JAIPME010000002.1"/>
</dbReference>
<protein>
    <submittedName>
        <fullName evidence="5">CoA ester lyase</fullName>
    </submittedName>
</protein>
<name>A0ABS7SYK0_9FIRM</name>
<dbReference type="PANTHER" id="PTHR32308">
    <property type="entry name" value="LYASE BETA SUBUNIT, PUTATIVE (AFU_ORTHOLOGUE AFUA_4G13030)-RELATED"/>
    <property type="match status" value="1"/>
</dbReference>
<feature type="domain" description="HpcH/HpaI aldolase/citrate lyase" evidence="4">
    <location>
        <begin position="5"/>
        <end position="220"/>
    </location>
</feature>
<dbReference type="Pfam" id="PF03328">
    <property type="entry name" value="HpcH_HpaI"/>
    <property type="match status" value="1"/>
</dbReference>
<dbReference type="PIRSF" id="PIRSF015582">
    <property type="entry name" value="Cit_lyase_B"/>
    <property type="match status" value="1"/>
</dbReference>
<dbReference type="InterPro" id="IPR040442">
    <property type="entry name" value="Pyrv_kinase-like_dom_sf"/>
</dbReference>
<evidence type="ECO:0000256" key="1">
    <source>
        <dbReference type="ARBA" id="ARBA00001946"/>
    </source>
</evidence>
<dbReference type="GO" id="GO:0016829">
    <property type="term" value="F:lyase activity"/>
    <property type="evidence" value="ECO:0007669"/>
    <property type="project" value="UniProtKB-KW"/>
</dbReference>
<keyword evidence="2" id="KW-0479">Metal-binding</keyword>
<accession>A0ABS7SYK0</accession>
<evidence type="ECO:0000313" key="5">
    <source>
        <dbReference type="EMBL" id="MBZ2386614.1"/>
    </source>
</evidence>
<dbReference type="Proteomes" id="UP000734271">
    <property type="component" value="Unassembled WGS sequence"/>
</dbReference>
<evidence type="ECO:0000256" key="2">
    <source>
        <dbReference type="ARBA" id="ARBA00022723"/>
    </source>
</evidence>
<gene>
    <name evidence="5" type="ORF">K8P03_04790</name>
</gene>
<dbReference type="InterPro" id="IPR011206">
    <property type="entry name" value="Citrate_lyase_beta/mcl1/mcl2"/>
</dbReference>
<organism evidence="5 6">
    <name type="scientific">Anaerococcus murdochii</name>
    <dbReference type="NCBI Taxonomy" id="411577"/>
    <lineage>
        <taxon>Bacteria</taxon>
        <taxon>Bacillati</taxon>
        <taxon>Bacillota</taxon>
        <taxon>Tissierellia</taxon>
        <taxon>Tissierellales</taxon>
        <taxon>Peptoniphilaceae</taxon>
        <taxon>Anaerococcus</taxon>
    </lineage>
</organism>
<evidence type="ECO:0000256" key="3">
    <source>
        <dbReference type="ARBA" id="ARBA00022842"/>
    </source>
</evidence>
<dbReference type="PANTHER" id="PTHR32308:SF0">
    <property type="entry name" value="HPCH_HPAI ALDOLASE_CITRATE LYASE DOMAIN-CONTAINING PROTEIN"/>
    <property type="match status" value="1"/>
</dbReference>
<keyword evidence="3" id="KW-0460">Magnesium</keyword>
<keyword evidence="6" id="KW-1185">Reference proteome</keyword>
<dbReference type="InterPro" id="IPR005000">
    <property type="entry name" value="Aldolase/citrate-lyase_domain"/>
</dbReference>
<proteinExistence type="predicted"/>
<comment type="caution">
    <text evidence="5">The sequence shown here is derived from an EMBL/GenBank/DDBJ whole genome shotgun (WGS) entry which is preliminary data.</text>
</comment>
<dbReference type="Gene3D" id="3.20.20.60">
    <property type="entry name" value="Phosphoenolpyruvate-binding domains"/>
    <property type="match status" value="1"/>
</dbReference>
<sequence length="288" mass="31986">MKTLRTMLFMPGNNPGMLVSADNLEADAIIYDLEDAVSSSQKDAARDLVANALRTLSYKNSIVTVRINPTDSPYWKDDLRAIIPAGPDGLVIPKSNKDTAKEVFDFIDAFTKEKNIENNLRYYMLVESARGILELEDIVKQSDKIEGLLLGAEDYTVDMQVKRTEGSAEIAFARYRIATVAKAYGLNAIDTPYTDLDNKEGLKKDTDFVKTIGFNGRLIVGPRQVFAVNEMFSPSQAEIEDAKIIVSQAEEAERKGLGVFSFRGKMVDKPVITRSSNLLKSAKEWGLI</sequence>
<evidence type="ECO:0000313" key="6">
    <source>
        <dbReference type="Proteomes" id="UP000734271"/>
    </source>
</evidence>
<dbReference type="InterPro" id="IPR015813">
    <property type="entry name" value="Pyrv/PenolPyrv_kinase-like_dom"/>
</dbReference>
<reference evidence="5 6" key="1">
    <citation type="submission" date="2021-08" db="EMBL/GenBank/DDBJ databases">
        <title>FDA dAtabase for Regulatory Grade micrObial Sequences (FDA-ARGOS): Supporting development and validation of Infectious Disease Dx tests.</title>
        <authorList>
            <person name="Sproer C."/>
            <person name="Gronow S."/>
            <person name="Severitt S."/>
            <person name="Schroder I."/>
            <person name="Tallon L."/>
            <person name="Sadzewicz L."/>
            <person name="Zhao X."/>
            <person name="Boylan J."/>
            <person name="Ott S."/>
            <person name="Bowen H."/>
            <person name="Vavikolanu K."/>
            <person name="Hazen T."/>
            <person name="Aluvathingal J."/>
            <person name="Nadendla S."/>
            <person name="Lowell S."/>
            <person name="Myers T."/>
            <person name="Yan Y."/>
            <person name="Sichtig H."/>
        </authorList>
    </citation>
    <scope>NUCLEOTIDE SEQUENCE [LARGE SCALE GENOMIC DNA]</scope>
    <source>
        <strain evidence="5 6">FDAARGOS_1460</strain>
    </source>
</reference>
<comment type="cofactor">
    <cofactor evidence="1">
        <name>Mg(2+)</name>
        <dbReference type="ChEBI" id="CHEBI:18420"/>
    </cofactor>
</comment>